<organism evidence="7 8">
    <name type="scientific">Bombus terrestris</name>
    <name type="common">Buff-tailed bumblebee</name>
    <name type="synonym">Apis terrestris</name>
    <dbReference type="NCBI Taxonomy" id="30195"/>
    <lineage>
        <taxon>Eukaryota</taxon>
        <taxon>Metazoa</taxon>
        <taxon>Ecdysozoa</taxon>
        <taxon>Arthropoda</taxon>
        <taxon>Hexapoda</taxon>
        <taxon>Insecta</taxon>
        <taxon>Pterygota</taxon>
        <taxon>Neoptera</taxon>
        <taxon>Endopterygota</taxon>
        <taxon>Hymenoptera</taxon>
        <taxon>Apocrita</taxon>
        <taxon>Aculeata</taxon>
        <taxon>Apoidea</taxon>
        <taxon>Anthophila</taxon>
        <taxon>Apidae</taxon>
        <taxon>Bombus</taxon>
        <taxon>Bombus</taxon>
    </lineage>
</organism>
<dbReference type="PANTHER" id="PTHR23301:SF0">
    <property type="entry name" value="CHITIN-BINDING TYPE-2 DOMAIN-CONTAINING PROTEIN-RELATED"/>
    <property type="match status" value="1"/>
</dbReference>
<dbReference type="Gene3D" id="2.170.140.10">
    <property type="entry name" value="Chitin binding domain"/>
    <property type="match status" value="3"/>
</dbReference>
<keyword evidence="1" id="KW-0147">Chitin-binding</keyword>
<dbReference type="SMART" id="SM00494">
    <property type="entry name" value="ChtBD2"/>
    <property type="match status" value="3"/>
</dbReference>
<dbReference type="GO" id="GO:0005576">
    <property type="term" value="C:extracellular region"/>
    <property type="evidence" value="ECO:0007669"/>
    <property type="project" value="InterPro"/>
</dbReference>
<keyword evidence="3" id="KW-0677">Repeat</keyword>
<protein>
    <submittedName>
        <fullName evidence="8">Uncharacterized protein LOC125386205</fullName>
    </submittedName>
</protein>
<proteinExistence type="predicted"/>
<accession>A0A9C6W9F9</accession>
<dbReference type="OrthoDB" id="6020543at2759"/>
<dbReference type="Pfam" id="PF01607">
    <property type="entry name" value="CBM_14"/>
    <property type="match status" value="2"/>
</dbReference>
<reference evidence="8" key="1">
    <citation type="submission" date="2025-08" db="UniProtKB">
        <authorList>
            <consortium name="RefSeq"/>
        </authorList>
    </citation>
    <scope>IDENTIFICATION</scope>
</reference>
<evidence type="ECO:0000313" key="7">
    <source>
        <dbReference type="Proteomes" id="UP000835206"/>
    </source>
</evidence>
<feature type="domain" description="Chitin-binding type-2" evidence="6">
    <location>
        <begin position="1"/>
        <end position="59"/>
    </location>
</feature>
<keyword evidence="7" id="KW-1185">Reference proteome</keyword>
<evidence type="ECO:0000313" key="8">
    <source>
        <dbReference type="RefSeq" id="XP_048267392.1"/>
    </source>
</evidence>
<evidence type="ECO:0000256" key="5">
    <source>
        <dbReference type="ARBA" id="ARBA00023180"/>
    </source>
</evidence>
<gene>
    <name evidence="8" type="primary">LOC125386205</name>
</gene>
<dbReference type="GO" id="GO:0008061">
    <property type="term" value="F:chitin binding"/>
    <property type="evidence" value="ECO:0007669"/>
    <property type="project" value="UniProtKB-KW"/>
</dbReference>
<dbReference type="KEGG" id="bter:125386205"/>
<keyword evidence="5" id="KW-0325">Glycoprotein</keyword>
<keyword evidence="4" id="KW-1015">Disulfide bond</keyword>
<dbReference type="InterPro" id="IPR036508">
    <property type="entry name" value="Chitin-bd_dom_sf"/>
</dbReference>
<sequence length="202" mass="23034">MCEATRHNTSSYADDCQKYCRCSDRDMYIEQCASGLYYDKISGECAWPENVDLKSHCSLITDCTRTSKLIPHNYQCNLYYRCEDGNKYLAECPGASSFDYVLGTCVDKEAHCYHEYSTNRMVDYCIGHCPEQTSSSPIIRLQHRDCNKYCICSMGAPYVVTCPGCSRYDSQQQTCVPSVLCNCDLRASKTLWSDIPFVNNFL</sequence>
<dbReference type="InterPro" id="IPR002557">
    <property type="entry name" value="Chitin-bd_dom"/>
</dbReference>
<feature type="domain" description="Chitin-binding type-2" evidence="6">
    <location>
        <begin position="60"/>
        <end position="114"/>
    </location>
</feature>
<evidence type="ECO:0000256" key="4">
    <source>
        <dbReference type="ARBA" id="ARBA00023157"/>
    </source>
</evidence>
<dbReference type="RefSeq" id="XP_048267392.1">
    <property type="nucleotide sequence ID" value="XM_048411435.1"/>
</dbReference>
<evidence type="ECO:0000256" key="2">
    <source>
        <dbReference type="ARBA" id="ARBA00022729"/>
    </source>
</evidence>
<dbReference type="GeneID" id="125386205"/>
<evidence type="ECO:0000259" key="6">
    <source>
        <dbReference type="PROSITE" id="PS50940"/>
    </source>
</evidence>
<name>A0A9C6W9F9_BOMTE</name>
<dbReference type="PANTHER" id="PTHR23301">
    <property type="entry name" value="CHITIN BINDING PERITROPHIN-A"/>
    <property type="match status" value="1"/>
</dbReference>
<evidence type="ECO:0000256" key="3">
    <source>
        <dbReference type="ARBA" id="ARBA00022737"/>
    </source>
</evidence>
<keyword evidence="2" id="KW-0732">Signal</keyword>
<dbReference type="AlphaFoldDB" id="A0A9C6W9F9"/>
<evidence type="ECO:0000256" key="1">
    <source>
        <dbReference type="ARBA" id="ARBA00022669"/>
    </source>
</evidence>
<dbReference type="SUPFAM" id="SSF57625">
    <property type="entry name" value="Invertebrate chitin-binding proteins"/>
    <property type="match status" value="3"/>
</dbReference>
<dbReference type="Proteomes" id="UP000835206">
    <property type="component" value="Chromosome 13"/>
</dbReference>
<dbReference type="InterPro" id="IPR051940">
    <property type="entry name" value="Chitin_bind-dev_reg"/>
</dbReference>
<dbReference type="PROSITE" id="PS50940">
    <property type="entry name" value="CHIT_BIND_II"/>
    <property type="match status" value="2"/>
</dbReference>